<dbReference type="EMBL" id="WKJJ01000016">
    <property type="protein sequence ID" value="MRV74749.1"/>
    <property type="molecule type" value="Genomic_DNA"/>
</dbReference>
<keyword evidence="3" id="KW-1185">Reference proteome</keyword>
<name>A0A7X2IRP0_9BURK</name>
<proteinExistence type="predicted"/>
<dbReference type="Proteomes" id="UP000446768">
    <property type="component" value="Unassembled WGS sequence"/>
</dbReference>
<dbReference type="AlphaFoldDB" id="A0A7X2IRP0"/>
<protein>
    <recommendedName>
        <fullName evidence="4">DP-EP family protein</fullName>
    </recommendedName>
</protein>
<gene>
    <name evidence="2" type="ORF">GJ700_23840</name>
</gene>
<evidence type="ECO:0008006" key="4">
    <source>
        <dbReference type="Google" id="ProtNLM"/>
    </source>
</evidence>
<comment type="subcellular location">
    <subcellularLocation>
        <location evidence="1">Periplasm</location>
    </subcellularLocation>
</comment>
<sequence length="129" mass="14314">MQENTTTEPEFDNVQVTAIPYVDENGKTKYRTTFNPETVTVTTHDAILNYQLVAPTPDGVKFSKVSIKPEHSDQFSEPSISVSGKMVTFSDANTVKESLALTFHFTDSDGVEFLVDPEVDNNPPITKEI</sequence>
<dbReference type="InterPro" id="IPR008972">
    <property type="entry name" value="Cupredoxin"/>
</dbReference>
<dbReference type="GO" id="GO:0042597">
    <property type="term" value="C:periplasmic space"/>
    <property type="evidence" value="ECO:0007669"/>
    <property type="project" value="UniProtKB-SubCell"/>
</dbReference>
<dbReference type="RefSeq" id="WP_154378627.1">
    <property type="nucleotide sequence ID" value="NZ_WKJJ01000016.1"/>
</dbReference>
<evidence type="ECO:0000313" key="2">
    <source>
        <dbReference type="EMBL" id="MRV74749.1"/>
    </source>
</evidence>
<accession>A0A7X2IRP0</accession>
<organism evidence="2 3">
    <name type="scientific">Pseudoduganella rivuli</name>
    <dbReference type="NCBI Taxonomy" id="2666085"/>
    <lineage>
        <taxon>Bacteria</taxon>
        <taxon>Pseudomonadati</taxon>
        <taxon>Pseudomonadota</taxon>
        <taxon>Betaproteobacteria</taxon>
        <taxon>Burkholderiales</taxon>
        <taxon>Oxalobacteraceae</taxon>
        <taxon>Telluria group</taxon>
        <taxon>Pseudoduganella</taxon>
    </lineage>
</organism>
<evidence type="ECO:0000256" key="1">
    <source>
        <dbReference type="ARBA" id="ARBA00004418"/>
    </source>
</evidence>
<comment type="caution">
    <text evidence="2">The sequence shown here is derived from an EMBL/GenBank/DDBJ whole genome shotgun (WGS) entry which is preliminary data.</text>
</comment>
<evidence type="ECO:0000313" key="3">
    <source>
        <dbReference type="Proteomes" id="UP000446768"/>
    </source>
</evidence>
<dbReference type="Gene3D" id="2.60.40.420">
    <property type="entry name" value="Cupredoxins - blue copper proteins"/>
    <property type="match status" value="1"/>
</dbReference>
<reference evidence="2 3" key="1">
    <citation type="submission" date="2019-11" db="EMBL/GenBank/DDBJ databases">
        <title>Novel species isolated from a subtropical stream in China.</title>
        <authorList>
            <person name="Lu H."/>
        </authorList>
    </citation>
    <scope>NUCLEOTIDE SEQUENCE [LARGE SCALE GENOMIC DNA]</scope>
    <source>
        <strain evidence="2 3">FT92W</strain>
    </source>
</reference>